<gene>
    <name evidence="1" type="ORF">B9J98_00090</name>
</gene>
<dbReference type="AlphaFoldDB" id="A0A2R7Y9R8"/>
<dbReference type="EMBL" id="NDWU01000001">
    <property type="protein sequence ID" value="PUA34288.1"/>
    <property type="molecule type" value="Genomic_DNA"/>
</dbReference>
<accession>A0A2R7Y9R8</accession>
<evidence type="ECO:0000313" key="1">
    <source>
        <dbReference type="EMBL" id="PUA34288.1"/>
    </source>
</evidence>
<sequence>MKNVMVRRIFKVFIRRRETVEASDRLRVLASFIRFLEESLNYKFNVNREFEKRFLLQKYVFLARLFGLDMGYRFSLYLYGPYSSELADDYYEVAKKRGLALTPLPNTFEREGFINLVKDKDSTWLEIASSIILVKERYPNLSGEEAYNVLRFSKPWLSKELFDEVYYVLEGKRVIG</sequence>
<proteinExistence type="predicted"/>
<comment type="caution">
    <text evidence="1">The sequence shown here is derived from an EMBL/GenBank/DDBJ whole genome shotgun (WGS) entry which is preliminary data.</text>
</comment>
<dbReference type="Proteomes" id="UP000244066">
    <property type="component" value="Unassembled WGS sequence"/>
</dbReference>
<evidence type="ECO:0000313" key="2">
    <source>
        <dbReference type="Proteomes" id="UP000244066"/>
    </source>
</evidence>
<organism evidence="1 2">
    <name type="scientific">Candidatus Terraquivivens tikiterensis</name>
    <dbReference type="NCBI Taxonomy" id="1980982"/>
    <lineage>
        <taxon>Archaea</taxon>
        <taxon>Nitrososphaerota</taxon>
        <taxon>Candidatus Wolframiiraptoraceae</taxon>
        <taxon>Candidatus Terraquivivens</taxon>
    </lineage>
</organism>
<evidence type="ECO:0008006" key="3">
    <source>
        <dbReference type="Google" id="ProtNLM"/>
    </source>
</evidence>
<name>A0A2R7Y9R8_9ARCH</name>
<reference evidence="1 2" key="1">
    <citation type="submission" date="2017-04" db="EMBL/GenBank/DDBJ databases">
        <title>Draft Aigarchaeota genome from a New Zealand hot spring.</title>
        <authorList>
            <person name="Reysenbach A.-L."/>
            <person name="Donaho J.A."/>
            <person name="Gerhart J."/>
            <person name="Kelley J.F."/>
            <person name="Kouba K."/>
            <person name="Podar M."/>
            <person name="Stott M."/>
        </authorList>
    </citation>
    <scope>NUCLEOTIDE SEQUENCE [LARGE SCALE GENOMIC DNA]</scope>
    <source>
        <strain evidence="1">NZ13_MG1</strain>
    </source>
</reference>
<protein>
    <recommendedName>
        <fullName evidence="3">Antitoxin SocA-like Panacea domain-containing protein</fullName>
    </recommendedName>
</protein>